<feature type="region of interest" description="Disordered" evidence="9">
    <location>
        <begin position="1"/>
        <end position="215"/>
    </location>
</feature>
<feature type="transmembrane region" description="Helical" evidence="10">
    <location>
        <begin position="409"/>
        <end position="428"/>
    </location>
</feature>
<evidence type="ECO:0000256" key="5">
    <source>
        <dbReference type="ARBA" id="ARBA00022729"/>
    </source>
</evidence>
<dbReference type="InterPro" id="IPR007348">
    <property type="entry name" value="CopC_dom"/>
</dbReference>
<accession>A0A1Y0HXJ4</accession>
<dbReference type="Pfam" id="PF05425">
    <property type="entry name" value="CopD"/>
    <property type="match status" value="1"/>
</dbReference>
<dbReference type="PANTHER" id="PTHR34820">
    <property type="entry name" value="INNER MEMBRANE PROTEIN YEBZ"/>
    <property type="match status" value="1"/>
</dbReference>
<dbReference type="InterPro" id="IPR008457">
    <property type="entry name" value="Cu-R_CopD_dom"/>
</dbReference>
<evidence type="ECO:0000256" key="7">
    <source>
        <dbReference type="ARBA" id="ARBA00023008"/>
    </source>
</evidence>
<dbReference type="InterPro" id="IPR014755">
    <property type="entry name" value="Cu-Rt/internalin_Ig-like"/>
</dbReference>
<dbReference type="GO" id="GO:0005886">
    <property type="term" value="C:plasma membrane"/>
    <property type="evidence" value="ECO:0007669"/>
    <property type="project" value="UniProtKB-SubCell"/>
</dbReference>
<dbReference type="InterPro" id="IPR014756">
    <property type="entry name" value="Ig_E-set"/>
</dbReference>
<dbReference type="GO" id="GO:0046688">
    <property type="term" value="P:response to copper ion"/>
    <property type="evidence" value="ECO:0007669"/>
    <property type="project" value="InterPro"/>
</dbReference>
<evidence type="ECO:0000256" key="10">
    <source>
        <dbReference type="SAM" id="Phobius"/>
    </source>
</evidence>
<feature type="domain" description="CopC" evidence="11">
    <location>
        <begin position="249"/>
        <end position="344"/>
    </location>
</feature>
<dbReference type="InterPro" id="IPR032694">
    <property type="entry name" value="CopC/D"/>
</dbReference>
<keyword evidence="7" id="KW-0186">Copper</keyword>
<dbReference type="GO" id="GO:0042597">
    <property type="term" value="C:periplasmic space"/>
    <property type="evidence" value="ECO:0007669"/>
    <property type="project" value="InterPro"/>
</dbReference>
<feature type="transmembrane region" description="Helical" evidence="10">
    <location>
        <begin position="491"/>
        <end position="512"/>
    </location>
</feature>
<evidence type="ECO:0000313" key="14">
    <source>
        <dbReference type="Proteomes" id="UP000196228"/>
    </source>
</evidence>
<evidence type="ECO:0000256" key="4">
    <source>
        <dbReference type="ARBA" id="ARBA00022723"/>
    </source>
</evidence>
<feature type="compositionally biased region" description="Basic and acidic residues" evidence="9">
    <location>
        <begin position="11"/>
        <end position="26"/>
    </location>
</feature>
<name>A0A1Y0HXJ4_CELCE</name>
<evidence type="ECO:0000313" key="13">
    <source>
        <dbReference type="EMBL" id="ARU51974.1"/>
    </source>
</evidence>
<evidence type="ECO:0008006" key="15">
    <source>
        <dbReference type="Google" id="ProtNLM"/>
    </source>
</evidence>
<feature type="transmembrane region" description="Helical" evidence="10">
    <location>
        <begin position="374"/>
        <end position="397"/>
    </location>
</feature>
<protein>
    <recommendedName>
        <fullName evidence="15">Copper resistance protein CopC</fullName>
    </recommendedName>
</protein>
<dbReference type="Proteomes" id="UP000196228">
    <property type="component" value="Chromosome"/>
</dbReference>
<gene>
    <name evidence="13" type="ORF">CBR64_11260</name>
</gene>
<feature type="transmembrane region" description="Helical" evidence="10">
    <location>
        <begin position="448"/>
        <end position="470"/>
    </location>
</feature>
<feature type="transmembrane region" description="Helical" evidence="10">
    <location>
        <begin position="218"/>
        <end position="244"/>
    </location>
</feature>
<dbReference type="Gene3D" id="2.60.40.1220">
    <property type="match status" value="1"/>
</dbReference>
<feature type="compositionally biased region" description="Basic residues" evidence="9">
    <location>
        <begin position="187"/>
        <end position="200"/>
    </location>
</feature>
<evidence type="ECO:0000256" key="2">
    <source>
        <dbReference type="ARBA" id="ARBA00022475"/>
    </source>
</evidence>
<evidence type="ECO:0000256" key="6">
    <source>
        <dbReference type="ARBA" id="ARBA00022989"/>
    </source>
</evidence>
<feature type="compositionally biased region" description="Basic and acidic residues" evidence="9">
    <location>
        <begin position="55"/>
        <end position="81"/>
    </location>
</feature>
<keyword evidence="6 10" id="KW-1133">Transmembrane helix</keyword>
<feature type="domain" description="Copper resistance protein D" evidence="12">
    <location>
        <begin position="554"/>
        <end position="657"/>
    </location>
</feature>
<sequence>MDDPLGARTHGVRDGLDRARRGDVPPRHASPRRPHDRRARLDGDRHRRGPVGAGRGRDARADVHAGGRARRLGDERPAGRDRARRVPGVRGPGGPVADRPRARAAHGADVRRRHAGPLDRALGRRCPHRAPRARRRAGRPLLDRPRGRRDHGRHSPPRGRGGRAAEQPDDHLDRHGDEWLGPPGARGARRVARRARRRRCGVAPAAGRGSRRPVRRALASWTPAVVTVLLGTVLGALTSVAGALPAAAHASLVATSPAHGEVLDSSPDAVTVTFDEPVTVVAGSFSVTGPDGVRHDSGTERYDDARTSVTTDLAPDLPDGTYVVSWRILSLDTHVTGGSVSFSVGAASSGPSPSLATSEPARPVVAVATPVGRWLTTIGASLLAGVALVLAWAGGPLAGTRAVRDLQRLGLVALVGGTAAQLLAQVGATSATGGAGSLLDASAWRVTLLSPFGAAIALRLAAVAAWAVLLARPVRRAWRPTSASHAPASGAVTTTLAVAVAVSVSLAGHASAAPVPALAVALTTAHILAAVTWTGGLVLVARFHRGATRAAVRALLPAWSTLALVATTVLAVSGLLRAIGEVAPVEALWTTSYGLLLLAKTGLLGALLLLGDAARRHVRSRALGEGSDEGRRGTRFRRGVATEAVVAVVVLGVSGVLATTPPARSAYSPAWAEEVVLGDVVARVAVPRVATGPVEITVDLRWDPASSVSAGTPPPLPEELAVSLRQDDRELGPIGVTFRRDYAVAPELPPGVTRYVSVGAAVPADGAWDLDVVLTLDETTAHAAELELSVP</sequence>
<evidence type="ECO:0000256" key="8">
    <source>
        <dbReference type="ARBA" id="ARBA00023136"/>
    </source>
</evidence>
<feature type="compositionally biased region" description="Basic residues" evidence="9">
    <location>
        <begin position="146"/>
        <end position="161"/>
    </location>
</feature>
<dbReference type="Pfam" id="PF04234">
    <property type="entry name" value="CopC"/>
    <property type="match status" value="1"/>
</dbReference>
<dbReference type="OrthoDB" id="5242236at2"/>
<dbReference type="SUPFAM" id="SSF81296">
    <property type="entry name" value="E set domains"/>
    <property type="match status" value="1"/>
</dbReference>
<organism evidence="13 14">
    <name type="scientific">Cellulosimicrobium cellulans</name>
    <name type="common">Arthrobacter luteus</name>
    <dbReference type="NCBI Taxonomy" id="1710"/>
    <lineage>
        <taxon>Bacteria</taxon>
        <taxon>Bacillati</taxon>
        <taxon>Actinomycetota</taxon>
        <taxon>Actinomycetes</taxon>
        <taxon>Micrococcales</taxon>
        <taxon>Promicromonosporaceae</taxon>
        <taxon>Cellulosimicrobium</taxon>
    </lineage>
</organism>
<keyword evidence="4" id="KW-0479">Metal-binding</keyword>
<dbReference type="KEGG" id="cceu:CBR64_11260"/>
<evidence type="ECO:0000259" key="11">
    <source>
        <dbReference type="Pfam" id="PF04234"/>
    </source>
</evidence>
<feature type="compositionally biased region" description="Basic and acidic residues" evidence="9">
    <location>
        <begin position="166"/>
        <end position="178"/>
    </location>
</feature>
<dbReference type="PANTHER" id="PTHR34820:SF4">
    <property type="entry name" value="INNER MEMBRANE PROTEIN YEBZ"/>
    <property type="match status" value="1"/>
</dbReference>
<evidence type="ECO:0000259" key="12">
    <source>
        <dbReference type="Pfam" id="PF05425"/>
    </source>
</evidence>
<reference evidence="13 14" key="1">
    <citation type="submission" date="2017-05" db="EMBL/GenBank/DDBJ databases">
        <authorList>
            <person name="Song R."/>
            <person name="Chenine A.L."/>
            <person name="Ruprecht R.M."/>
        </authorList>
    </citation>
    <scope>NUCLEOTIDE SEQUENCE [LARGE SCALE GENOMIC DNA]</scope>
    <source>
        <strain evidence="13 14">PSBB019</strain>
    </source>
</reference>
<keyword evidence="8 10" id="KW-0472">Membrane</keyword>
<feature type="compositionally biased region" description="Basic and acidic residues" evidence="9">
    <location>
        <begin position="98"/>
        <end position="110"/>
    </location>
</feature>
<evidence type="ECO:0000256" key="3">
    <source>
        <dbReference type="ARBA" id="ARBA00022692"/>
    </source>
</evidence>
<dbReference type="AlphaFoldDB" id="A0A1Y0HXJ4"/>
<keyword evidence="2" id="KW-1003">Cell membrane</keyword>
<dbReference type="EMBL" id="CP021383">
    <property type="protein sequence ID" value="ARU51974.1"/>
    <property type="molecule type" value="Genomic_DNA"/>
</dbReference>
<feature type="transmembrane region" description="Helical" evidence="10">
    <location>
        <begin position="591"/>
        <end position="611"/>
    </location>
</feature>
<feature type="transmembrane region" description="Helical" evidence="10">
    <location>
        <begin position="640"/>
        <end position="658"/>
    </location>
</feature>
<evidence type="ECO:0000256" key="1">
    <source>
        <dbReference type="ARBA" id="ARBA00004651"/>
    </source>
</evidence>
<dbReference type="GO" id="GO:0006825">
    <property type="term" value="P:copper ion transport"/>
    <property type="evidence" value="ECO:0007669"/>
    <property type="project" value="InterPro"/>
</dbReference>
<feature type="compositionally biased region" description="Basic residues" evidence="9">
    <location>
        <begin position="29"/>
        <end position="38"/>
    </location>
</feature>
<keyword evidence="3 10" id="KW-0812">Transmembrane</keyword>
<feature type="transmembrane region" description="Helical" evidence="10">
    <location>
        <begin position="555"/>
        <end position="579"/>
    </location>
</feature>
<proteinExistence type="predicted"/>
<evidence type="ECO:0000256" key="9">
    <source>
        <dbReference type="SAM" id="MobiDB-lite"/>
    </source>
</evidence>
<dbReference type="GO" id="GO:0005507">
    <property type="term" value="F:copper ion binding"/>
    <property type="evidence" value="ECO:0007669"/>
    <property type="project" value="InterPro"/>
</dbReference>
<keyword evidence="5" id="KW-0732">Signal</keyword>
<comment type="subcellular location">
    <subcellularLocation>
        <location evidence="1">Cell membrane</location>
        <topology evidence="1">Multi-pass membrane protein</topology>
    </subcellularLocation>
</comment>
<feature type="compositionally biased region" description="Basic residues" evidence="9">
    <location>
        <begin position="123"/>
        <end position="138"/>
    </location>
</feature>
<feature type="transmembrane region" description="Helical" evidence="10">
    <location>
        <begin position="518"/>
        <end position="543"/>
    </location>
</feature>